<gene>
    <name evidence="1" type="ORF">M404DRAFT_999072</name>
</gene>
<sequence>MVYLPETDDGTRGIMHFRVQTVCRASLLLLPPSGLHHFMSSNATVQATSNFCHVRPRRPVLTYANERSGLTRTIYSRSDPSTV</sequence>
<keyword evidence="2" id="KW-1185">Reference proteome</keyword>
<proteinExistence type="predicted"/>
<reference evidence="1 2" key="1">
    <citation type="submission" date="2014-04" db="EMBL/GenBank/DDBJ databases">
        <authorList>
            <consortium name="DOE Joint Genome Institute"/>
            <person name="Kuo A."/>
            <person name="Kohler A."/>
            <person name="Costa M.D."/>
            <person name="Nagy L.G."/>
            <person name="Floudas D."/>
            <person name="Copeland A."/>
            <person name="Barry K.W."/>
            <person name="Cichocki N."/>
            <person name="Veneault-Fourrey C."/>
            <person name="LaButti K."/>
            <person name="Lindquist E.A."/>
            <person name="Lipzen A."/>
            <person name="Lundell T."/>
            <person name="Morin E."/>
            <person name="Murat C."/>
            <person name="Sun H."/>
            <person name="Tunlid A."/>
            <person name="Henrissat B."/>
            <person name="Grigoriev I.V."/>
            <person name="Hibbett D.S."/>
            <person name="Martin F."/>
            <person name="Nordberg H.P."/>
            <person name="Cantor M.N."/>
            <person name="Hua S.X."/>
        </authorList>
    </citation>
    <scope>NUCLEOTIDE SEQUENCE [LARGE SCALE GENOMIC DNA]</scope>
    <source>
        <strain evidence="1 2">Marx 270</strain>
    </source>
</reference>
<name>A0A0C3K9Z2_PISTI</name>
<organism evidence="1 2">
    <name type="scientific">Pisolithus tinctorius Marx 270</name>
    <dbReference type="NCBI Taxonomy" id="870435"/>
    <lineage>
        <taxon>Eukaryota</taxon>
        <taxon>Fungi</taxon>
        <taxon>Dikarya</taxon>
        <taxon>Basidiomycota</taxon>
        <taxon>Agaricomycotina</taxon>
        <taxon>Agaricomycetes</taxon>
        <taxon>Agaricomycetidae</taxon>
        <taxon>Boletales</taxon>
        <taxon>Sclerodermatineae</taxon>
        <taxon>Pisolithaceae</taxon>
        <taxon>Pisolithus</taxon>
    </lineage>
</organism>
<evidence type="ECO:0000313" key="2">
    <source>
        <dbReference type="Proteomes" id="UP000054217"/>
    </source>
</evidence>
<reference evidence="2" key="2">
    <citation type="submission" date="2015-01" db="EMBL/GenBank/DDBJ databases">
        <title>Evolutionary Origins and Diversification of the Mycorrhizal Mutualists.</title>
        <authorList>
            <consortium name="DOE Joint Genome Institute"/>
            <consortium name="Mycorrhizal Genomics Consortium"/>
            <person name="Kohler A."/>
            <person name="Kuo A."/>
            <person name="Nagy L.G."/>
            <person name="Floudas D."/>
            <person name="Copeland A."/>
            <person name="Barry K.W."/>
            <person name="Cichocki N."/>
            <person name="Veneault-Fourrey C."/>
            <person name="LaButti K."/>
            <person name="Lindquist E.A."/>
            <person name="Lipzen A."/>
            <person name="Lundell T."/>
            <person name="Morin E."/>
            <person name="Murat C."/>
            <person name="Riley R."/>
            <person name="Ohm R."/>
            <person name="Sun H."/>
            <person name="Tunlid A."/>
            <person name="Henrissat B."/>
            <person name="Grigoriev I.V."/>
            <person name="Hibbett D.S."/>
            <person name="Martin F."/>
        </authorList>
    </citation>
    <scope>NUCLEOTIDE SEQUENCE [LARGE SCALE GENOMIC DNA]</scope>
    <source>
        <strain evidence="2">Marx 270</strain>
    </source>
</reference>
<dbReference type="AlphaFoldDB" id="A0A0C3K9Z2"/>
<dbReference type="Proteomes" id="UP000054217">
    <property type="component" value="Unassembled WGS sequence"/>
</dbReference>
<dbReference type="EMBL" id="KN831963">
    <property type="protein sequence ID" value="KIO06412.1"/>
    <property type="molecule type" value="Genomic_DNA"/>
</dbReference>
<evidence type="ECO:0000313" key="1">
    <source>
        <dbReference type="EMBL" id="KIO06412.1"/>
    </source>
</evidence>
<dbReference type="InParanoid" id="A0A0C3K9Z2"/>
<dbReference type="HOGENOM" id="CLU_2543478_0_0_1"/>
<protein>
    <submittedName>
        <fullName evidence="1">Uncharacterized protein</fullName>
    </submittedName>
</protein>
<accession>A0A0C3K9Z2</accession>